<dbReference type="AlphaFoldDB" id="W1YEB7"/>
<comment type="caution">
    <text evidence="2">The sequence shown here is derived from an EMBL/GenBank/DDBJ whole genome shotgun (WGS) entry which is preliminary data.</text>
</comment>
<dbReference type="EMBL" id="AZMM01005201">
    <property type="protein sequence ID" value="ETJ40878.1"/>
    <property type="molecule type" value="Genomic_DNA"/>
</dbReference>
<sequence>LFRSGPVTHAGPARPAPVRHGYPGRVNELGSNGTTWDSARYLREVLRAPVYEAAQHTPLQVMTGGNGSAGGKVPR</sequence>
<feature type="non-terminal residue" evidence="2">
    <location>
        <position position="1"/>
    </location>
</feature>
<protein>
    <submittedName>
        <fullName evidence="2">Threonine deaminase</fullName>
    </submittedName>
</protein>
<evidence type="ECO:0000313" key="2">
    <source>
        <dbReference type="EMBL" id="ETJ40878.1"/>
    </source>
</evidence>
<organism evidence="2">
    <name type="scientific">human gut metagenome</name>
    <dbReference type="NCBI Taxonomy" id="408170"/>
    <lineage>
        <taxon>unclassified sequences</taxon>
        <taxon>metagenomes</taxon>
        <taxon>organismal metagenomes</taxon>
    </lineage>
</organism>
<reference evidence="2" key="1">
    <citation type="submission" date="2013-12" db="EMBL/GenBank/DDBJ databases">
        <title>A Varibaculum cambriense genome reconstructed from a premature infant gut community with otherwise low bacterial novelty that shifts toward anaerobic metabolism during the third week of life.</title>
        <authorList>
            <person name="Brown C.T."/>
            <person name="Sharon I."/>
            <person name="Thomas B.C."/>
            <person name="Castelle C.J."/>
            <person name="Morowitz M.J."/>
            <person name="Banfield J.F."/>
        </authorList>
    </citation>
    <scope>NUCLEOTIDE SEQUENCE</scope>
</reference>
<name>W1YEB7_9ZZZZ</name>
<accession>W1YEB7</accession>
<feature type="region of interest" description="Disordered" evidence="1">
    <location>
        <begin position="1"/>
        <end position="24"/>
    </location>
</feature>
<proteinExistence type="predicted"/>
<feature type="non-terminal residue" evidence="2">
    <location>
        <position position="75"/>
    </location>
</feature>
<evidence type="ECO:0000256" key="1">
    <source>
        <dbReference type="SAM" id="MobiDB-lite"/>
    </source>
</evidence>
<gene>
    <name evidence="2" type="ORF">Q604_UNBC05201G0001</name>
</gene>